<dbReference type="AlphaFoldDB" id="A0A6A6WJX7"/>
<dbReference type="PANTHER" id="PTHR10131">
    <property type="entry name" value="TNF RECEPTOR ASSOCIATED FACTOR"/>
    <property type="match status" value="1"/>
</dbReference>
<feature type="compositionally biased region" description="Low complexity" evidence="5">
    <location>
        <begin position="432"/>
        <end position="454"/>
    </location>
</feature>
<dbReference type="Proteomes" id="UP000799437">
    <property type="component" value="Unassembled WGS sequence"/>
</dbReference>
<evidence type="ECO:0008006" key="10">
    <source>
        <dbReference type="Google" id="ProtNLM"/>
    </source>
</evidence>
<evidence type="ECO:0000259" key="7">
    <source>
        <dbReference type="PROSITE" id="PS50145"/>
    </source>
</evidence>
<dbReference type="InterPro" id="IPR001293">
    <property type="entry name" value="Znf_TRAF"/>
</dbReference>
<evidence type="ECO:0000313" key="9">
    <source>
        <dbReference type="Proteomes" id="UP000799437"/>
    </source>
</evidence>
<dbReference type="SUPFAM" id="SSF57850">
    <property type="entry name" value="RING/U-box"/>
    <property type="match status" value="1"/>
</dbReference>
<feature type="domain" description="TRAF-type" evidence="7">
    <location>
        <begin position="230"/>
        <end position="276"/>
    </location>
</feature>
<dbReference type="EMBL" id="ML996566">
    <property type="protein sequence ID" value="KAF2761881.1"/>
    <property type="molecule type" value="Genomic_DNA"/>
</dbReference>
<feature type="domain" description="RING-type" evidence="6">
    <location>
        <begin position="106"/>
        <end position="148"/>
    </location>
</feature>
<evidence type="ECO:0000256" key="1">
    <source>
        <dbReference type="ARBA" id="ARBA00022723"/>
    </source>
</evidence>
<dbReference type="PROSITE" id="PS50089">
    <property type="entry name" value="ZF_RING_2"/>
    <property type="match status" value="1"/>
</dbReference>
<evidence type="ECO:0000256" key="4">
    <source>
        <dbReference type="PROSITE-ProRule" id="PRU00207"/>
    </source>
</evidence>
<name>A0A6A6WJX7_9PEZI</name>
<sequence>MSDAGDRSSRRSSRAAASRPHSPPRSPPIEVAGSSSRTPEFLERHNNDAQIVGHPPSTPSPIAIAAAYSPSCRLRQPQDQSSAAPNLSVDLREVEYVSNVDDNLVCLICHCPFVEPRILSCDHAFCKECLVQAFAVQRPTHTTCPTCRTPAKLEDCSQKVHRMTERMLDELVIKCPNSYLGCGWAEKRVDVQDHIELYCSYTMLACPDRDCKLQILAKDFHRGCLHGTDHMKKSCENRMTTCNECQKELVRVDLPSHLAESCPKAIIPCTGEPIGCDFKAERVDVLKHTPDCPMVKMYPHFAAQNAKIEEQGKAQKLMNRKINILEGSMSALQDMLTPGNVPSSLSDMNDLTGAPFDSGIHHVLSVNETLREEVDRTTSALAELDGRLTMTVLNEQSRTRDELLHINHAIGSMRVQLQWLISARIQAQGRVSGSSVPSASGPSGSASAGSSSGVNLQPVRRLSDPNRQDPKL</sequence>
<evidence type="ECO:0000256" key="5">
    <source>
        <dbReference type="SAM" id="MobiDB-lite"/>
    </source>
</evidence>
<feature type="region of interest" description="Disordered" evidence="5">
    <location>
        <begin position="1"/>
        <end position="60"/>
    </location>
</feature>
<dbReference type="Pfam" id="PF02176">
    <property type="entry name" value="zf-TRAF"/>
    <property type="match status" value="1"/>
</dbReference>
<evidence type="ECO:0000313" key="8">
    <source>
        <dbReference type="EMBL" id="KAF2761881.1"/>
    </source>
</evidence>
<keyword evidence="1 4" id="KW-0479">Metal-binding</keyword>
<reference evidence="8" key="1">
    <citation type="journal article" date="2020" name="Stud. Mycol.">
        <title>101 Dothideomycetes genomes: a test case for predicting lifestyles and emergence of pathogens.</title>
        <authorList>
            <person name="Haridas S."/>
            <person name="Albert R."/>
            <person name="Binder M."/>
            <person name="Bloem J."/>
            <person name="Labutti K."/>
            <person name="Salamov A."/>
            <person name="Andreopoulos B."/>
            <person name="Baker S."/>
            <person name="Barry K."/>
            <person name="Bills G."/>
            <person name="Bluhm B."/>
            <person name="Cannon C."/>
            <person name="Castanera R."/>
            <person name="Culley D."/>
            <person name="Daum C."/>
            <person name="Ezra D."/>
            <person name="Gonzalez J."/>
            <person name="Henrissat B."/>
            <person name="Kuo A."/>
            <person name="Liang C."/>
            <person name="Lipzen A."/>
            <person name="Lutzoni F."/>
            <person name="Magnuson J."/>
            <person name="Mondo S."/>
            <person name="Nolan M."/>
            <person name="Ohm R."/>
            <person name="Pangilinan J."/>
            <person name="Park H.-J."/>
            <person name="Ramirez L."/>
            <person name="Alfaro M."/>
            <person name="Sun H."/>
            <person name="Tritt A."/>
            <person name="Yoshinaga Y."/>
            <person name="Zwiers L.-H."/>
            <person name="Turgeon B."/>
            <person name="Goodwin S."/>
            <person name="Spatafora J."/>
            <person name="Crous P."/>
            <person name="Grigoriev I."/>
        </authorList>
    </citation>
    <scope>NUCLEOTIDE SEQUENCE</scope>
    <source>
        <strain evidence="8">CBS 121739</strain>
    </source>
</reference>
<dbReference type="Gene3D" id="3.30.40.10">
    <property type="entry name" value="Zinc/RING finger domain, C3HC4 (zinc finger)"/>
    <property type="match status" value="2"/>
</dbReference>
<keyword evidence="2 4" id="KW-0863">Zinc-finger</keyword>
<dbReference type="InterPro" id="IPR013083">
    <property type="entry name" value="Znf_RING/FYVE/PHD"/>
</dbReference>
<evidence type="ECO:0000256" key="2">
    <source>
        <dbReference type="ARBA" id="ARBA00022771"/>
    </source>
</evidence>
<keyword evidence="9" id="KW-1185">Reference proteome</keyword>
<organism evidence="8 9">
    <name type="scientific">Pseudovirgaria hyperparasitica</name>
    <dbReference type="NCBI Taxonomy" id="470096"/>
    <lineage>
        <taxon>Eukaryota</taxon>
        <taxon>Fungi</taxon>
        <taxon>Dikarya</taxon>
        <taxon>Ascomycota</taxon>
        <taxon>Pezizomycotina</taxon>
        <taxon>Dothideomycetes</taxon>
        <taxon>Dothideomycetes incertae sedis</taxon>
        <taxon>Acrospermales</taxon>
        <taxon>Acrospermaceae</taxon>
        <taxon>Pseudovirgaria</taxon>
    </lineage>
</organism>
<dbReference type="InterPro" id="IPR017907">
    <property type="entry name" value="Znf_RING_CS"/>
</dbReference>
<gene>
    <name evidence="8" type="ORF">EJ05DRAFT_535202</name>
</gene>
<dbReference type="PROSITE" id="PS00518">
    <property type="entry name" value="ZF_RING_1"/>
    <property type="match status" value="1"/>
</dbReference>
<dbReference type="RefSeq" id="XP_033604332.1">
    <property type="nucleotide sequence ID" value="XM_033749234.1"/>
</dbReference>
<dbReference type="SUPFAM" id="SSF49599">
    <property type="entry name" value="TRAF domain-like"/>
    <property type="match status" value="1"/>
</dbReference>
<dbReference type="PANTHER" id="PTHR10131:SF94">
    <property type="entry name" value="TNF RECEPTOR-ASSOCIATED FACTOR 4"/>
    <property type="match status" value="1"/>
</dbReference>
<proteinExistence type="predicted"/>
<protein>
    <recommendedName>
        <fullName evidence="10">TRAF-type zinc finger protein</fullName>
    </recommendedName>
</protein>
<dbReference type="InterPro" id="IPR001841">
    <property type="entry name" value="Znf_RING"/>
</dbReference>
<dbReference type="PROSITE" id="PS50145">
    <property type="entry name" value="ZF_TRAF"/>
    <property type="match status" value="1"/>
</dbReference>
<feature type="region of interest" description="Disordered" evidence="5">
    <location>
        <begin position="432"/>
        <end position="472"/>
    </location>
</feature>
<dbReference type="OrthoDB" id="1630758at2759"/>
<keyword evidence="3 4" id="KW-0862">Zinc</keyword>
<dbReference type="GeneID" id="54490288"/>
<dbReference type="GO" id="GO:0008270">
    <property type="term" value="F:zinc ion binding"/>
    <property type="evidence" value="ECO:0007669"/>
    <property type="project" value="UniProtKB-KW"/>
</dbReference>
<evidence type="ECO:0000256" key="3">
    <source>
        <dbReference type="ARBA" id="ARBA00022833"/>
    </source>
</evidence>
<dbReference type="SMART" id="SM00184">
    <property type="entry name" value="RING"/>
    <property type="match status" value="1"/>
</dbReference>
<accession>A0A6A6WJX7</accession>
<feature type="compositionally biased region" description="Basic and acidic residues" evidence="5">
    <location>
        <begin position="461"/>
        <end position="472"/>
    </location>
</feature>
<evidence type="ECO:0000259" key="6">
    <source>
        <dbReference type="PROSITE" id="PS50089"/>
    </source>
</evidence>
<feature type="zinc finger region" description="TRAF-type" evidence="4">
    <location>
        <begin position="230"/>
        <end position="276"/>
    </location>
</feature>